<feature type="transmembrane region" description="Helical" evidence="6">
    <location>
        <begin position="314"/>
        <end position="333"/>
    </location>
</feature>
<feature type="transmembrane region" description="Helical" evidence="6">
    <location>
        <begin position="54"/>
        <end position="73"/>
    </location>
</feature>
<organism evidence="7 8">
    <name type="scientific">Faunimonas pinastri</name>
    <dbReference type="NCBI Taxonomy" id="1855383"/>
    <lineage>
        <taxon>Bacteria</taxon>
        <taxon>Pseudomonadati</taxon>
        <taxon>Pseudomonadota</taxon>
        <taxon>Alphaproteobacteria</taxon>
        <taxon>Hyphomicrobiales</taxon>
        <taxon>Afifellaceae</taxon>
        <taxon>Faunimonas</taxon>
    </lineage>
</organism>
<feature type="transmembrane region" description="Helical" evidence="6">
    <location>
        <begin position="262"/>
        <end position="279"/>
    </location>
</feature>
<dbReference type="STRING" id="1855383.SAMN05216548_102372"/>
<feature type="transmembrane region" description="Helical" evidence="6">
    <location>
        <begin position="233"/>
        <end position="250"/>
    </location>
</feature>
<feature type="transmembrane region" description="Helical" evidence="6">
    <location>
        <begin position="108"/>
        <end position="131"/>
    </location>
</feature>
<keyword evidence="3 6" id="KW-0812">Transmembrane</keyword>
<feature type="transmembrane region" description="Helical" evidence="6">
    <location>
        <begin position="25"/>
        <end position="42"/>
    </location>
</feature>
<evidence type="ECO:0000313" key="7">
    <source>
        <dbReference type="EMBL" id="SEQ09334.1"/>
    </source>
</evidence>
<dbReference type="PANTHER" id="PTHR32196:SF72">
    <property type="entry name" value="RIBOSE IMPORT PERMEASE PROTEIN RBSC"/>
    <property type="match status" value="1"/>
</dbReference>
<dbReference type="OrthoDB" id="9808136at2"/>
<comment type="subcellular location">
    <subcellularLocation>
        <location evidence="1">Cell membrane</location>
        <topology evidence="1">Multi-pass membrane protein</topology>
    </subcellularLocation>
</comment>
<dbReference type="PANTHER" id="PTHR32196">
    <property type="entry name" value="ABC TRANSPORTER PERMEASE PROTEIN YPHD-RELATED-RELATED"/>
    <property type="match status" value="1"/>
</dbReference>
<dbReference type="EMBL" id="FOFG01000002">
    <property type="protein sequence ID" value="SEQ09334.1"/>
    <property type="molecule type" value="Genomic_DNA"/>
</dbReference>
<dbReference type="InterPro" id="IPR001851">
    <property type="entry name" value="ABC_transp_permease"/>
</dbReference>
<dbReference type="RefSeq" id="WP_092495526.1">
    <property type="nucleotide sequence ID" value="NZ_FOFG01000002.1"/>
</dbReference>
<name>A0A1H9D7C6_9HYPH</name>
<accession>A0A1H9D7C6</accession>
<protein>
    <submittedName>
        <fullName evidence="7">Ribose transport system permease protein</fullName>
    </submittedName>
</protein>
<reference evidence="7 8" key="1">
    <citation type="submission" date="2016-10" db="EMBL/GenBank/DDBJ databases">
        <authorList>
            <person name="de Groot N.N."/>
        </authorList>
    </citation>
    <scope>NUCLEOTIDE SEQUENCE [LARGE SCALE GENOMIC DNA]</scope>
    <source>
        <strain evidence="7 8">A52C2</strain>
    </source>
</reference>
<feature type="transmembrane region" description="Helical" evidence="6">
    <location>
        <begin position="178"/>
        <end position="200"/>
    </location>
</feature>
<keyword evidence="4 6" id="KW-1133">Transmembrane helix</keyword>
<evidence type="ECO:0000256" key="3">
    <source>
        <dbReference type="ARBA" id="ARBA00022692"/>
    </source>
</evidence>
<dbReference type="Proteomes" id="UP000199647">
    <property type="component" value="Unassembled WGS sequence"/>
</dbReference>
<keyword evidence="8" id="KW-1185">Reference proteome</keyword>
<evidence type="ECO:0000313" key="8">
    <source>
        <dbReference type="Proteomes" id="UP000199647"/>
    </source>
</evidence>
<sequence length="337" mass="34042">MTKNTAPAASPRGGGLRDFLLRQDVVLLGIFAVMVVVFASINPRFLSLPAAANILQDFSPVVLMAIGQTFVIVSRGIDLSVGSTLGLSGVVMALAVRALNQAGVDPALTIVVGVLCAMATGAVVGLVNAFLINVANITPFIATLATLGAAAGVSLVLTRGVQVAGGPTAVIYVGNLRYLGVLTVPVIAVLVIMAIAWAFFGLTRFGRWTYAIGSNPFAARGAGIDVKRHLTKIYLLSGILSGLAGAFVYFRLGSGSPLSGRGGELSAVAACVIGGIGLFGGTGKISGTFIGALITTSVLSGLILIGVEPNWQQIVVAGLIAGAVGIQGLSSAARRGT</sequence>
<dbReference type="GO" id="GO:0022857">
    <property type="term" value="F:transmembrane transporter activity"/>
    <property type="evidence" value="ECO:0007669"/>
    <property type="project" value="InterPro"/>
</dbReference>
<dbReference type="AlphaFoldDB" id="A0A1H9D7C6"/>
<feature type="transmembrane region" description="Helical" evidence="6">
    <location>
        <begin position="137"/>
        <end position="157"/>
    </location>
</feature>
<dbReference type="GO" id="GO:0005886">
    <property type="term" value="C:plasma membrane"/>
    <property type="evidence" value="ECO:0007669"/>
    <property type="project" value="UniProtKB-SubCell"/>
</dbReference>
<keyword evidence="2" id="KW-1003">Cell membrane</keyword>
<feature type="transmembrane region" description="Helical" evidence="6">
    <location>
        <begin position="79"/>
        <end position="96"/>
    </location>
</feature>
<proteinExistence type="predicted"/>
<gene>
    <name evidence="7" type="ORF">SAMN05216548_102372</name>
</gene>
<dbReference type="CDD" id="cd06579">
    <property type="entry name" value="TM_PBP1_transp_AraH_like"/>
    <property type="match status" value="1"/>
</dbReference>
<feature type="transmembrane region" description="Helical" evidence="6">
    <location>
        <begin position="285"/>
        <end position="307"/>
    </location>
</feature>
<evidence type="ECO:0000256" key="6">
    <source>
        <dbReference type="SAM" id="Phobius"/>
    </source>
</evidence>
<dbReference type="Pfam" id="PF02653">
    <property type="entry name" value="BPD_transp_2"/>
    <property type="match status" value="1"/>
</dbReference>
<evidence type="ECO:0000256" key="1">
    <source>
        <dbReference type="ARBA" id="ARBA00004651"/>
    </source>
</evidence>
<keyword evidence="5 6" id="KW-0472">Membrane</keyword>
<evidence type="ECO:0000256" key="2">
    <source>
        <dbReference type="ARBA" id="ARBA00022475"/>
    </source>
</evidence>
<evidence type="ECO:0000256" key="4">
    <source>
        <dbReference type="ARBA" id="ARBA00022989"/>
    </source>
</evidence>
<evidence type="ECO:0000256" key="5">
    <source>
        <dbReference type="ARBA" id="ARBA00023136"/>
    </source>
</evidence>